<dbReference type="GO" id="GO:0061709">
    <property type="term" value="P:reticulophagy"/>
    <property type="evidence" value="ECO:0007669"/>
    <property type="project" value="TreeGrafter"/>
</dbReference>
<protein>
    <recommendedName>
        <fullName evidence="3">Autophagy protein ATG17-like domain-containing protein</fullName>
    </recommendedName>
</protein>
<dbReference type="InterPro" id="IPR029071">
    <property type="entry name" value="Ubiquitin-like_domsf"/>
</dbReference>
<proteinExistence type="predicted"/>
<evidence type="ECO:0000256" key="1">
    <source>
        <dbReference type="ARBA" id="ARBA00023006"/>
    </source>
</evidence>
<organism evidence="4 5">
    <name type="scientific">Striga hermonthica</name>
    <name type="common">Purple witchweed</name>
    <name type="synonym">Buchnera hermonthica</name>
    <dbReference type="NCBI Taxonomy" id="68872"/>
    <lineage>
        <taxon>Eukaryota</taxon>
        <taxon>Viridiplantae</taxon>
        <taxon>Streptophyta</taxon>
        <taxon>Embryophyta</taxon>
        <taxon>Tracheophyta</taxon>
        <taxon>Spermatophyta</taxon>
        <taxon>Magnoliopsida</taxon>
        <taxon>eudicotyledons</taxon>
        <taxon>Gunneridae</taxon>
        <taxon>Pentapetalae</taxon>
        <taxon>asterids</taxon>
        <taxon>lamiids</taxon>
        <taxon>Lamiales</taxon>
        <taxon>Orobanchaceae</taxon>
        <taxon>Buchnereae</taxon>
        <taxon>Striga</taxon>
    </lineage>
</organism>
<gene>
    <name evidence="4" type="ORF">SHERM_19109</name>
</gene>
<dbReference type="Pfam" id="PF04108">
    <property type="entry name" value="ATG17_like"/>
    <property type="match status" value="1"/>
</dbReference>
<evidence type="ECO:0000313" key="5">
    <source>
        <dbReference type="Proteomes" id="UP001153555"/>
    </source>
</evidence>
<dbReference type="GO" id="GO:1990316">
    <property type="term" value="C:Atg1/ULK1 kinase complex"/>
    <property type="evidence" value="ECO:0007669"/>
    <property type="project" value="TreeGrafter"/>
</dbReference>
<dbReference type="EMBL" id="CACSLK010020742">
    <property type="protein sequence ID" value="CAA0821107.1"/>
    <property type="molecule type" value="Genomic_DNA"/>
</dbReference>
<dbReference type="Gene3D" id="3.10.20.90">
    <property type="entry name" value="Phosphatidylinositol 3-kinase Catalytic Subunit, Chain A, domain 1"/>
    <property type="match status" value="1"/>
</dbReference>
<keyword evidence="1" id="KW-0072">Autophagy</keyword>
<dbReference type="GO" id="GO:0060090">
    <property type="term" value="F:molecular adaptor activity"/>
    <property type="evidence" value="ECO:0007669"/>
    <property type="project" value="TreeGrafter"/>
</dbReference>
<dbReference type="Proteomes" id="UP001153555">
    <property type="component" value="Unassembled WGS sequence"/>
</dbReference>
<evidence type="ECO:0000313" key="4">
    <source>
        <dbReference type="EMBL" id="CAA0821107.1"/>
    </source>
</evidence>
<dbReference type="InterPro" id="IPR045326">
    <property type="entry name" value="ATG17-like_dom"/>
</dbReference>
<accession>A0A9N7RAG0</accession>
<dbReference type="GO" id="GO:0000045">
    <property type="term" value="P:autophagosome assembly"/>
    <property type="evidence" value="ECO:0007669"/>
    <property type="project" value="InterPro"/>
</dbReference>
<feature type="compositionally biased region" description="Pro residues" evidence="2">
    <location>
        <begin position="83"/>
        <end position="94"/>
    </location>
</feature>
<name>A0A9N7RAG0_STRHE</name>
<dbReference type="GO" id="GO:0000422">
    <property type="term" value="P:autophagy of mitochondrion"/>
    <property type="evidence" value="ECO:0007669"/>
    <property type="project" value="TreeGrafter"/>
</dbReference>
<dbReference type="OrthoDB" id="447953at2759"/>
<dbReference type="GO" id="GO:0034517">
    <property type="term" value="P:ribophagy"/>
    <property type="evidence" value="ECO:0007669"/>
    <property type="project" value="TreeGrafter"/>
</dbReference>
<dbReference type="AlphaFoldDB" id="A0A9N7RAG0"/>
<dbReference type="GO" id="GO:0019901">
    <property type="term" value="F:protein kinase binding"/>
    <property type="evidence" value="ECO:0007669"/>
    <property type="project" value="TreeGrafter"/>
</dbReference>
<evidence type="ECO:0000256" key="2">
    <source>
        <dbReference type="SAM" id="MobiDB-lite"/>
    </source>
</evidence>
<dbReference type="GO" id="GO:0034045">
    <property type="term" value="C:phagophore assembly site membrane"/>
    <property type="evidence" value="ECO:0007669"/>
    <property type="project" value="TreeGrafter"/>
</dbReference>
<dbReference type="SUPFAM" id="SSF54236">
    <property type="entry name" value="Ubiquitin-like"/>
    <property type="match status" value="1"/>
</dbReference>
<feature type="domain" description="Autophagy protein ATG17-like" evidence="3">
    <location>
        <begin position="121"/>
        <end position="330"/>
    </location>
</feature>
<feature type="region of interest" description="Disordered" evidence="2">
    <location>
        <begin position="78"/>
        <end position="105"/>
    </location>
</feature>
<sequence length="354" mass="40660">MGKLAVHMAEDGHSYELDCDQCTPVESVQKYLESLCRIPFNDQLLLCVDTKLEPHRQLSAYKLPAEGREVFLFNKSRMRSSASPPPPEPSPSNNPHPLDDSPDPALKALPSYERQFRYHFQWGHAIYSRTHAKLEVCEGLLREQRVQERALEIARGNLEFVYKIVLQTYADFMRCYSQQHRGHTSLLVNFGRDMERLRSVKLHPSLQTGNRKCLLDFVKEENLRKVVEDCGSSHRQFENKVSEFKQEFGDLKRNAENLFTASQGSYLVKELDMALKEHQHIVIEQKSIMQALSKDANIVKKLMDDCLSGEHDLSSSLRLHDVVSALGPIYDSHEKNYLPKMQSCDLQSARFLPG</sequence>
<dbReference type="PANTHER" id="PTHR13222:SF1">
    <property type="entry name" value="RB1-INDUCIBLE COILED-COIL PROTEIN 1"/>
    <property type="match status" value="1"/>
</dbReference>
<reference evidence="4" key="1">
    <citation type="submission" date="2019-12" db="EMBL/GenBank/DDBJ databases">
        <authorList>
            <person name="Scholes J."/>
        </authorList>
    </citation>
    <scope>NUCLEOTIDE SEQUENCE</scope>
</reference>
<comment type="caution">
    <text evidence="4">The sequence shown here is derived from an EMBL/GenBank/DDBJ whole genome shotgun (WGS) entry which is preliminary data.</text>
</comment>
<dbReference type="InterPro" id="IPR040040">
    <property type="entry name" value="ATG11"/>
</dbReference>
<dbReference type="GO" id="GO:0034727">
    <property type="term" value="P:piecemeal microautophagy of the nucleus"/>
    <property type="evidence" value="ECO:0007669"/>
    <property type="project" value="TreeGrafter"/>
</dbReference>
<keyword evidence="5" id="KW-1185">Reference proteome</keyword>
<evidence type="ECO:0000259" key="3">
    <source>
        <dbReference type="Pfam" id="PF04108"/>
    </source>
</evidence>
<dbReference type="PANTHER" id="PTHR13222">
    <property type="entry name" value="RB1-INDUCIBLE COILED-COIL"/>
    <property type="match status" value="1"/>
</dbReference>